<evidence type="ECO:0000256" key="1">
    <source>
        <dbReference type="ARBA" id="ARBA00004141"/>
    </source>
</evidence>
<evidence type="ECO:0000256" key="2">
    <source>
        <dbReference type="ARBA" id="ARBA00009773"/>
    </source>
</evidence>
<comment type="caution">
    <text evidence="7">The sequence shown here is derived from an EMBL/GenBank/DDBJ whole genome shotgun (WGS) entry which is preliminary data.</text>
</comment>
<dbReference type="InterPro" id="IPR002549">
    <property type="entry name" value="AI-2E-like"/>
</dbReference>
<dbReference type="Proteomes" id="UP000034749">
    <property type="component" value="Unassembled WGS sequence"/>
</dbReference>
<evidence type="ECO:0008006" key="9">
    <source>
        <dbReference type="Google" id="ProtNLM"/>
    </source>
</evidence>
<evidence type="ECO:0000256" key="3">
    <source>
        <dbReference type="ARBA" id="ARBA00022692"/>
    </source>
</evidence>
<evidence type="ECO:0000313" key="7">
    <source>
        <dbReference type="EMBL" id="KKR79882.1"/>
    </source>
</evidence>
<dbReference type="InterPro" id="IPR001958">
    <property type="entry name" value="Tet-R_TetA/multi-R_MdtG-like"/>
</dbReference>
<evidence type="ECO:0000256" key="5">
    <source>
        <dbReference type="ARBA" id="ARBA00023136"/>
    </source>
</evidence>
<accession>A0A0G0WWU8</accession>
<feature type="transmembrane region" description="Helical" evidence="6">
    <location>
        <begin position="227"/>
        <end position="256"/>
    </location>
</feature>
<dbReference type="Pfam" id="PF01594">
    <property type="entry name" value="AI-2E_transport"/>
    <property type="match status" value="1"/>
</dbReference>
<evidence type="ECO:0000256" key="6">
    <source>
        <dbReference type="SAM" id="Phobius"/>
    </source>
</evidence>
<keyword evidence="5 6" id="KW-0472">Membrane</keyword>
<dbReference type="GO" id="GO:0016020">
    <property type="term" value="C:membrane"/>
    <property type="evidence" value="ECO:0007669"/>
    <property type="project" value="UniProtKB-SubCell"/>
</dbReference>
<dbReference type="PRINTS" id="PR01035">
    <property type="entry name" value="TCRTETA"/>
</dbReference>
<dbReference type="AlphaFoldDB" id="A0A0G0WWU8"/>
<comment type="similarity">
    <text evidence="2">Belongs to the autoinducer-2 exporter (AI-2E) (TC 2.A.86) family.</text>
</comment>
<feature type="transmembrane region" description="Helical" evidence="6">
    <location>
        <begin position="9"/>
        <end position="42"/>
    </location>
</feature>
<keyword evidence="4 6" id="KW-1133">Transmembrane helix</keyword>
<dbReference type="PANTHER" id="PTHR21716:SF4">
    <property type="entry name" value="TRANSMEMBRANE PROTEIN 245"/>
    <property type="match status" value="1"/>
</dbReference>
<gene>
    <name evidence="7" type="ORF">UU24_C0001G0041</name>
</gene>
<comment type="subcellular location">
    <subcellularLocation>
        <location evidence="1">Membrane</location>
        <topology evidence="1">Multi-pass membrane protein</topology>
    </subcellularLocation>
</comment>
<proteinExistence type="inferred from homology"/>
<feature type="transmembrane region" description="Helical" evidence="6">
    <location>
        <begin position="294"/>
        <end position="327"/>
    </location>
</feature>
<evidence type="ECO:0000256" key="4">
    <source>
        <dbReference type="ARBA" id="ARBA00022989"/>
    </source>
</evidence>
<dbReference type="PANTHER" id="PTHR21716">
    <property type="entry name" value="TRANSMEMBRANE PROTEIN"/>
    <property type="match status" value="1"/>
</dbReference>
<name>A0A0G0WWU8_9BACT</name>
<feature type="transmembrane region" description="Helical" evidence="6">
    <location>
        <begin position="262"/>
        <end position="282"/>
    </location>
</feature>
<feature type="transmembrane region" description="Helical" evidence="6">
    <location>
        <begin position="201"/>
        <end position="220"/>
    </location>
</feature>
<keyword evidence="3 6" id="KW-0812">Transmembrane</keyword>
<feature type="transmembrane region" description="Helical" evidence="6">
    <location>
        <begin position="141"/>
        <end position="163"/>
    </location>
</feature>
<feature type="transmembrane region" description="Helical" evidence="6">
    <location>
        <begin position="62"/>
        <end position="84"/>
    </location>
</feature>
<sequence>MQTKIIERYFFFGLLLATFILTFFIFSPFWIVLVLGICFAIALHPMHDWMMRKGLPNGLSSFLTVLLFTIVLVGPILGIAAIVFNQSQNLYQSAVEGNDINTFITSIDTYMNRILPDGISFDAHQKVTDFIKLITSNIANIFTSTVTAVFSFVLMLLAIFFFLKDGTKWKKDIVQLSPLVDTDDRKILERLELSVNGVIKGYLLIAVVQGLLMGVGLSIFGVQNAALWGVVAAVCSLIPMVGTAFVSVPAIIFLFVTGSTGAAVGMLIWAVVVVGTVDNFLSPMVISGKTNIPPLLILFSVLGGISLMGPIGVLMGPLAISLLYTLVSIYKHEFQAN</sequence>
<reference evidence="7 8" key="1">
    <citation type="journal article" date="2015" name="Nature">
        <title>rRNA introns, odd ribosomes, and small enigmatic genomes across a large radiation of phyla.</title>
        <authorList>
            <person name="Brown C.T."/>
            <person name="Hug L.A."/>
            <person name="Thomas B.C."/>
            <person name="Sharon I."/>
            <person name="Castelle C.J."/>
            <person name="Singh A."/>
            <person name="Wilkins M.J."/>
            <person name="Williams K.H."/>
            <person name="Banfield J.F."/>
        </authorList>
    </citation>
    <scope>NUCLEOTIDE SEQUENCE [LARGE SCALE GENOMIC DNA]</scope>
</reference>
<organism evidence="7 8">
    <name type="scientific">Candidatus Nomurabacteria bacterium GW2011_GWA2_40_9</name>
    <dbReference type="NCBI Taxonomy" id="1618734"/>
    <lineage>
        <taxon>Bacteria</taxon>
        <taxon>Candidatus Nomuraibacteriota</taxon>
    </lineage>
</organism>
<evidence type="ECO:0000313" key="8">
    <source>
        <dbReference type="Proteomes" id="UP000034749"/>
    </source>
</evidence>
<protein>
    <recommendedName>
        <fullName evidence="9">Permease</fullName>
    </recommendedName>
</protein>
<dbReference type="EMBL" id="LBZW01000001">
    <property type="protein sequence ID" value="KKR79882.1"/>
    <property type="molecule type" value="Genomic_DNA"/>
</dbReference>
<dbReference type="GO" id="GO:0022857">
    <property type="term" value="F:transmembrane transporter activity"/>
    <property type="evidence" value="ECO:0007669"/>
    <property type="project" value="InterPro"/>
</dbReference>